<keyword evidence="4 5" id="KW-0472">Membrane</keyword>
<dbReference type="GO" id="GO:0016020">
    <property type="term" value="C:membrane"/>
    <property type="evidence" value="ECO:0007669"/>
    <property type="project" value="UniProtKB-SubCell"/>
</dbReference>
<evidence type="ECO:0000313" key="7">
    <source>
        <dbReference type="EMBL" id="ETX15584.1"/>
    </source>
</evidence>
<protein>
    <submittedName>
        <fullName evidence="7">RDD family protein</fullName>
    </submittedName>
</protein>
<feature type="transmembrane region" description="Helical" evidence="5">
    <location>
        <begin position="37"/>
        <end position="70"/>
    </location>
</feature>
<comment type="caution">
    <text evidence="7">The sequence shown here is derived from an EMBL/GenBank/DDBJ whole genome shotgun (WGS) entry which is preliminary data.</text>
</comment>
<dbReference type="Proteomes" id="UP000022447">
    <property type="component" value="Unassembled WGS sequence"/>
</dbReference>
<evidence type="ECO:0000313" key="8">
    <source>
        <dbReference type="Proteomes" id="UP000022447"/>
    </source>
</evidence>
<comment type="subcellular location">
    <subcellularLocation>
        <location evidence="1">Membrane</location>
        <topology evidence="1">Multi-pass membrane protein</topology>
    </subcellularLocation>
</comment>
<keyword evidence="8" id="KW-1185">Reference proteome</keyword>
<keyword evidence="2 5" id="KW-0812">Transmembrane</keyword>
<dbReference type="EMBL" id="JALZ01000004">
    <property type="protein sequence ID" value="ETX15584.1"/>
    <property type="molecule type" value="Genomic_DNA"/>
</dbReference>
<dbReference type="OrthoDB" id="7270324at2"/>
<name>X7EHL1_9RHOB</name>
<dbReference type="InterPro" id="IPR010432">
    <property type="entry name" value="RDD"/>
</dbReference>
<evidence type="ECO:0000256" key="2">
    <source>
        <dbReference type="ARBA" id="ARBA00022692"/>
    </source>
</evidence>
<proteinExistence type="predicted"/>
<evidence type="ECO:0000256" key="4">
    <source>
        <dbReference type="ARBA" id="ARBA00023136"/>
    </source>
</evidence>
<gene>
    <name evidence="7" type="ORF">OCH239_14135</name>
</gene>
<evidence type="ECO:0000256" key="5">
    <source>
        <dbReference type="SAM" id="Phobius"/>
    </source>
</evidence>
<dbReference type="PATRIC" id="fig|1449350.3.peg.1155"/>
<dbReference type="RefSeq" id="WP_037259748.1">
    <property type="nucleotide sequence ID" value="NZ_JALZ01000004.1"/>
</dbReference>
<dbReference type="Pfam" id="PF06271">
    <property type="entry name" value="RDD"/>
    <property type="match status" value="1"/>
</dbReference>
<keyword evidence="3 5" id="KW-1133">Transmembrane helix</keyword>
<feature type="domain" description="RDD" evidence="6">
    <location>
        <begin position="26"/>
        <end position="142"/>
    </location>
</feature>
<evidence type="ECO:0000259" key="6">
    <source>
        <dbReference type="Pfam" id="PF06271"/>
    </source>
</evidence>
<reference evidence="7 8" key="1">
    <citation type="submission" date="2014-01" db="EMBL/GenBank/DDBJ databases">
        <title>Roseivivax halodurans JCM 10272 Genome Sequencing.</title>
        <authorList>
            <person name="Lai Q."/>
            <person name="Li G."/>
            <person name="Shao Z."/>
        </authorList>
    </citation>
    <scope>NUCLEOTIDE SEQUENCE [LARGE SCALE GENOMIC DNA]</scope>
    <source>
        <strain evidence="7 8">JCM 10272</strain>
    </source>
</reference>
<dbReference type="eggNOG" id="COG1714">
    <property type="taxonomic scope" value="Bacteria"/>
</dbReference>
<evidence type="ECO:0000256" key="3">
    <source>
        <dbReference type="ARBA" id="ARBA00022989"/>
    </source>
</evidence>
<dbReference type="STRING" id="1449350.OCH239_14135"/>
<accession>X7EHL1</accession>
<organism evidence="7 8">
    <name type="scientific">Roseivivax halodurans JCM 10272</name>
    <dbReference type="NCBI Taxonomy" id="1449350"/>
    <lineage>
        <taxon>Bacteria</taxon>
        <taxon>Pseudomonadati</taxon>
        <taxon>Pseudomonadota</taxon>
        <taxon>Alphaproteobacteria</taxon>
        <taxon>Rhodobacterales</taxon>
        <taxon>Roseobacteraceae</taxon>
        <taxon>Roseivivax</taxon>
    </lineage>
</organism>
<evidence type="ECO:0000256" key="1">
    <source>
        <dbReference type="ARBA" id="ARBA00004141"/>
    </source>
</evidence>
<dbReference type="AlphaFoldDB" id="X7EHL1"/>
<sequence length="151" mass="16574">MYATRMIDHGHLPDPVTQPEFYDGVVAKRAMAWVIDVILVALFVVPVVILTAFLALFVLPVVMLVVGFLYRWITIANGSATWGMRMMAIELRDAYGRPLDPAQAFFHTLGYALSMTTAIVQLGSAGLMCVTERGQGLTDLALGTVMINRRA</sequence>